<evidence type="ECO:0000256" key="1">
    <source>
        <dbReference type="ARBA" id="ARBA00004141"/>
    </source>
</evidence>
<proteinExistence type="predicted"/>
<dbReference type="PANTHER" id="PTHR42198:SF1">
    <property type="entry name" value="INTEGRAL MEMBRANE PROTEIN"/>
    <property type="match status" value="1"/>
</dbReference>
<comment type="subcellular location">
    <subcellularLocation>
        <location evidence="1">Membrane</location>
        <topology evidence="1">Multi-pass membrane protein</topology>
    </subcellularLocation>
</comment>
<name>X1RET9_9ZZZZ</name>
<protein>
    <submittedName>
        <fullName evidence="6">Uncharacterized protein</fullName>
    </submittedName>
</protein>
<gene>
    <name evidence="6" type="ORF">S12H4_08498</name>
</gene>
<evidence type="ECO:0000256" key="5">
    <source>
        <dbReference type="SAM" id="Phobius"/>
    </source>
</evidence>
<dbReference type="AlphaFoldDB" id="X1RET9"/>
<dbReference type="PANTHER" id="PTHR42198">
    <property type="entry name" value="INTEGRAL MEMBRANE PROTEIN"/>
    <property type="match status" value="1"/>
</dbReference>
<dbReference type="InterPro" id="IPR038978">
    <property type="entry name" value="MJ0935"/>
</dbReference>
<organism evidence="6">
    <name type="scientific">marine sediment metagenome</name>
    <dbReference type="NCBI Taxonomy" id="412755"/>
    <lineage>
        <taxon>unclassified sequences</taxon>
        <taxon>metagenomes</taxon>
        <taxon>ecological metagenomes</taxon>
    </lineage>
</organism>
<dbReference type="SMART" id="SM01415">
    <property type="entry name" value="DUF106"/>
    <property type="match status" value="1"/>
</dbReference>
<keyword evidence="3 5" id="KW-1133">Transmembrane helix</keyword>
<reference evidence="6" key="1">
    <citation type="journal article" date="2014" name="Front. Microbiol.">
        <title>High frequency of phylogenetically diverse reductive dehalogenase-homologous genes in deep subseafloor sedimentary metagenomes.</title>
        <authorList>
            <person name="Kawai M."/>
            <person name="Futagami T."/>
            <person name="Toyoda A."/>
            <person name="Takaki Y."/>
            <person name="Nishi S."/>
            <person name="Hori S."/>
            <person name="Arai W."/>
            <person name="Tsubouchi T."/>
            <person name="Morono Y."/>
            <person name="Uchiyama I."/>
            <person name="Ito T."/>
            <person name="Fujiyama A."/>
            <person name="Inagaki F."/>
            <person name="Takami H."/>
        </authorList>
    </citation>
    <scope>NUCLEOTIDE SEQUENCE</scope>
    <source>
        <strain evidence="6">Expedition CK06-06</strain>
    </source>
</reference>
<dbReference type="Pfam" id="PF01956">
    <property type="entry name" value="EMC3_TMCO1"/>
    <property type="match status" value="1"/>
</dbReference>
<evidence type="ECO:0000256" key="4">
    <source>
        <dbReference type="ARBA" id="ARBA00023136"/>
    </source>
</evidence>
<sequence length="191" mass="21357">AIISTALTKWLIDTDEINRKQVISKAHDEEKKKIIELAETDPEKYNKLRKRWERLDSMLKQSQQKMALRRMLPSCITIVPMMILFALVGGVFGGGPVALSPMNANDVLWIGNMMAGTTGNTVYPWTALVYGVARTIRLEAGWINFTAWYILCSFGVNTLVQRIFKLQTQASGGMEQMMGGGKAKALEFPDV</sequence>
<dbReference type="GO" id="GO:0016020">
    <property type="term" value="C:membrane"/>
    <property type="evidence" value="ECO:0007669"/>
    <property type="project" value="UniProtKB-SubCell"/>
</dbReference>
<comment type="caution">
    <text evidence="6">The sequence shown here is derived from an EMBL/GenBank/DDBJ whole genome shotgun (WGS) entry which is preliminary data.</text>
</comment>
<feature type="transmembrane region" description="Helical" evidence="5">
    <location>
        <begin position="71"/>
        <end position="92"/>
    </location>
</feature>
<evidence type="ECO:0000313" key="6">
    <source>
        <dbReference type="EMBL" id="GAI65491.1"/>
    </source>
</evidence>
<dbReference type="EMBL" id="BARW01003287">
    <property type="protein sequence ID" value="GAI65491.1"/>
    <property type="molecule type" value="Genomic_DNA"/>
</dbReference>
<feature type="non-terminal residue" evidence="6">
    <location>
        <position position="1"/>
    </location>
</feature>
<accession>X1RET9</accession>
<evidence type="ECO:0000256" key="3">
    <source>
        <dbReference type="ARBA" id="ARBA00022989"/>
    </source>
</evidence>
<keyword evidence="2 5" id="KW-0812">Transmembrane</keyword>
<dbReference type="InterPro" id="IPR002809">
    <property type="entry name" value="EMC3/TMCO1"/>
</dbReference>
<keyword evidence="4 5" id="KW-0472">Membrane</keyword>
<evidence type="ECO:0000256" key="2">
    <source>
        <dbReference type="ARBA" id="ARBA00022692"/>
    </source>
</evidence>
<feature type="transmembrane region" description="Helical" evidence="5">
    <location>
        <begin position="142"/>
        <end position="160"/>
    </location>
</feature>